<accession>A0A0K1EPV3</accession>
<keyword evidence="2" id="KW-1185">Reference proteome</keyword>
<evidence type="ECO:0000313" key="2">
    <source>
        <dbReference type="Proteomes" id="UP000067626"/>
    </source>
</evidence>
<reference evidence="1 2" key="1">
    <citation type="submission" date="2015-07" db="EMBL/GenBank/DDBJ databases">
        <title>Genome analysis of myxobacterium Chondromyces crocatus Cm c5 reveals a high potential for natural compound synthesis and the genetic basis for the loss of fruiting body formation.</title>
        <authorList>
            <person name="Zaburannyi N."/>
            <person name="Bunk B."/>
            <person name="Maier J."/>
            <person name="Overmann J."/>
            <person name="Mueller R."/>
        </authorList>
    </citation>
    <scope>NUCLEOTIDE SEQUENCE [LARGE SCALE GENOMIC DNA]</scope>
    <source>
        <strain evidence="1 2">Cm c5</strain>
    </source>
</reference>
<organism evidence="1 2">
    <name type="scientific">Chondromyces crocatus</name>
    <dbReference type="NCBI Taxonomy" id="52"/>
    <lineage>
        <taxon>Bacteria</taxon>
        <taxon>Pseudomonadati</taxon>
        <taxon>Myxococcota</taxon>
        <taxon>Polyangia</taxon>
        <taxon>Polyangiales</taxon>
        <taxon>Polyangiaceae</taxon>
        <taxon>Chondromyces</taxon>
    </lineage>
</organism>
<dbReference type="RefSeq" id="WP_050434231.1">
    <property type="nucleotide sequence ID" value="NZ_CP012159.1"/>
</dbReference>
<dbReference type="AlphaFoldDB" id="A0A0K1EPV3"/>
<gene>
    <name evidence="1" type="ORF">CMC5_068650</name>
</gene>
<protein>
    <submittedName>
        <fullName evidence="1">Uncharacterized protein</fullName>
    </submittedName>
</protein>
<evidence type="ECO:0000313" key="1">
    <source>
        <dbReference type="EMBL" id="AKT42638.1"/>
    </source>
</evidence>
<dbReference type="KEGG" id="ccro:CMC5_068650"/>
<dbReference type="OrthoDB" id="5518857at2"/>
<dbReference type="Proteomes" id="UP000067626">
    <property type="component" value="Chromosome"/>
</dbReference>
<dbReference type="STRING" id="52.CMC5_068650"/>
<dbReference type="EMBL" id="CP012159">
    <property type="protein sequence ID" value="AKT42638.1"/>
    <property type="molecule type" value="Genomic_DNA"/>
</dbReference>
<proteinExistence type="predicted"/>
<sequence>MVEPGTQCPNPIADSIAARLAVYLGPHTARTAVKTFSLKALGRGPDTLTAADVPRLADALRPVLRTFVGRAQAEVIVERIAKKSGS</sequence>
<name>A0A0K1EPV3_CHOCO</name>